<accession>A0A4T0NVR2</accession>
<feature type="domain" description="BHLH" evidence="2">
    <location>
        <begin position="162"/>
        <end position="236"/>
    </location>
</feature>
<dbReference type="PANTHER" id="PTHR47336:SF2">
    <property type="entry name" value="TRANSCRIPTION FACTOR HMS1-RELATED"/>
    <property type="match status" value="1"/>
</dbReference>
<feature type="compositionally biased region" description="Pro residues" evidence="1">
    <location>
        <begin position="147"/>
        <end position="159"/>
    </location>
</feature>
<gene>
    <name evidence="4" type="ORF">E3Q17_02462</name>
    <name evidence="3" type="ORF">E3Q22_02710</name>
</gene>
<name>A0A4T0NVR2_9BASI</name>
<feature type="region of interest" description="Disordered" evidence="1">
    <location>
        <begin position="1"/>
        <end position="22"/>
    </location>
</feature>
<organism evidence="3 6">
    <name type="scientific">Wallemia mellicola</name>
    <dbReference type="NCBI Taxonomy" id="1708541"/>
    <lineage>
        <taxon>Eukaryota</taxon>
        <taxon>Fungi</taxon>
        <taxon>Dikarya</taxon>
        <taxon>Basidiomycota</taxon>
        <taxon>Wallemiomycotina</taxon>
        <taxon>Wallemiomycetes</taxon>
        <taxon>Wallemiales</taxon>
        <taxon>Wallemiaceae</taxon>
        <taxon>Wallemia</taxon>
    </lineage>
</organism>
<evidence type="ECO:0000313" key="4">
    <source>
        <dbReference type="EMBL" id="TIB99852.1"/>
    </source>
</evidence>
<proteinExistence type="predicted"/>
<dbReference type="InterPro" id="IPR011598">
    <property type="entry name" value="bHLH_dom"/>
</dbReference>
<evidence type="ECO:0000313" key="6">
    <source>
        <dbReference type="Proteomes" id="UP000310685"/>
    </source>
</evidence>
<dbReference type="EMBL" id="SPRC01000028">
    <property type="protein sequence ID" value="TIB78174.1"/>
    <property type="molecule type" value="Genomic_DNA"/>
</dbReference>
<dbReference type="SMART" id="SM00353">
    <property type="entry name" value="HLH"/>
    <property type="match status" value="1"/>
</dbReference>
<dbReference type="SUPFAM" id="SSF47459">
    <property type="entry name" value="HLH, helix-loop-helix DNA-binding domain"/>
    <property type="match status" value="1"/>
</dbReference>
<feature type="compositionally biased region" description="Low complexity" evidence="1">
    <location>
        <begin position="99"/>
        <end position="118"/>
    </location>
</feature>
<dbReference type="Gene3D" id="4.10.280.10">
    <property type="entry name" value="Helix-loop-helix DNA-binding domain"/>
    <property type="match status" value="1"/>
</dbReference>
<feature type="region of interest" description="Disordered" evidence="1">
    <location>
        <begin position="97"/>
        <end position="169"/>
    </location>
</feature>
<feature type="region of interest" description="Disordered" evidence="1">
    <location>
        <begin position="289"/>
        <end position="321"/>
    </location>
</feature>
<evidence type="ECO:0000259" key="2">
    <source>
        <dbReference type="PROSITE" id="PS50888"/>
    </source>
</evidence>
<dbReference type="PANTHER" id="PTHR47336">
    <property type="entry name" value="TRANSCRIPTION FACTOR HMS1-RELATED"/>
    <property type="match status" value="1"/>
</dbReference>
<dbReference type="PROSITE" id="PS50888">
    <property type="entry name" value="BHLH"/>
    <property type="match status" value="1"/>
</dbReference>
<dbReference type="EMBL" id="SPRH01000027">
    <property type="protein sequence ID" value="TIB99852.1"/>
    <property type="molecule type" value="Genomic_DNA"/>
</dbReference>
<dbReference type="AlphaFoldDB" id="A0A4T0NVR2"/>
<feature type="compositionally biased region" description="Low complexity" evidence="1">
    <location>
        <begin position="305"/>
        <end position="320"/>
    </location>
</feature>
<comment type="caution">
    <text evidence="3">The sequence shown here is derived from an EMBL/GenBank/DDBJ whole genome shotgun (WGS) entry which is preliminary data.</text>
</comment>
<protein>
    <recommendedName>
        <fullName evidence="2">BHLH domain-containing protein</fullName>
    </recommendedName>
</protein>
<dbReference type="GO" id="GO:0046983">
    <property type="term" value="F:protein dimerization activity"/>
    <property type="evidence" value="ECO:0007669"/>
    <property type="project" value="InterPro"/>
</dbReference>
<dbReference type="Proteomes" id="UP000307169">
    <property type="component" value="Unassembled WGS sequence"/>
</dbReference>
<sequence length="733" mass="81576">MEFDFQSAFQPATPPYTDSSGAEFDEAISSLLEQSPQQEGVDMGDTNELQNWLQSQPIFNAYDDPFQSLQAGLSNSNGVSVDPQGLMLADLQSMQSAYPQDAAEAGGPADGAADRPAAQPKSAKRKAADSGQTTKKQKSEAQKQRFPKPPQPVPPPPSHGGPKNPSHNAVERRYRNNINTRILSLRCAVPALVAKPPPQTSSRRKAPPLYVEGVAVPNKINKQTVLIGATDYIRRLRGREQRLMREVELLRSKLPIAEKGLWENEWGAVDDRELYDEVEDFAPPDNAFVDLIDEPDTKTSTSATSDEQQSQQSPSSDGSSAPRYLLGMFLSFGLLQKPYQKQQNIFRRHFEEGTVLSSSLPPIASDEGIHWREHIIPDLYHPRVHDIIQTVLICLTLVVLLYPLLPKVKSNPIVKGVEIGWMSFQRLLNFKIGRGGTTDEIIKRAQRQIYNPKEYSKLDKMHTYMTLASSQQWKDTPVNAATAALHSNSSKLWKSAQTMKGLENEPRYVQLALERDLNDATQLCRIGDSNDNLNVLQKISVNVSILALEELWSLIFTQIVEEKASASDVQLINKAITQLVTSSKDLPVVKTMSTLSAAMWALFQGKTDIALRLSSRVNKGDGSLKCLQVFRMLTNTSDDIEDNEGAVDKCFTRCDDLATIAMLYFSLKVSLQGIKEENDNKQQARSLYGLTLRLRSLLGSLDKEESKLLDNNTFDAAVDCLQVTGYKLMGFEF</sequence>
<dbReference type="InterPro" id="IPR036638">
    <property type="entry name" value="HLH_DNA-bd_sf"/>
</dbReference>
<dbReference type="Proteomes" id="UP000310685">
    <property type="component" value="Unassembled WGS sequence"/>
</dbReference>
<dbReference type="InterPro" id="IPR052099">
    <property type="entry name" value="Regulatory_TF_Diverse"/>
</dbReference>
<evidence type="ECO:0000256" key="1">
    <source>
        <dbReference type="SAM" id="MobiDB-lite"/>
    </source>
</evidence>
<dbReference type="Pfam" id="PF00010">
    <property type="entry name" value="HLH"/>
    <property type="match status" value="1"/>
</dbReference>
<reference evidence="5 6" key="1">
    <citation type="submission" date="2019-03" db="EMBL/GenBank/DDBJ databases">
        <title>Sequencing 25 genomes of Wallemia mellicola.</title>
        <authorList>
            <person name="Gostincar C."/>
        </authorList>
    </citation>
    <scope>NUCLEOTIDE SEQUENCE [LARGE SCALE GENOMIC DNA]</scope>
    <source>
        <strain evidence="4 5">EXF-1262</strain>
        <strain evidence="3 6">EXF-6152</strain>
    </source>
</reference>
<evidence type="ECO:0000313" key="3">
    <source>
        <dbReference type="EMBL" id="TIB78174.1"/>
    </source>
</evidence>
<evidence type="ECO:0000313" key="5">
    <source>
        <dbReference type="Proteomes" id="UP000307169"/>
    </source>
</evidence>